<comment type="caution">
    <text evidence="1">The sequence shown here is derived from an EMBL/GenBank/DDBJ whole genome shotgun (WGS) entry which is preliminary data.</text>
</comment>
<evidence type="ECO:0008006" key="3">
    <source>
        <dbReference type="Google" id="ProtNLM"/>
    </source>
</evidence>
<reference evidence="2" key="1">
    <citation type="journal article" date="2020" name="Stud. Mycol.">
        <title>101 Dothideomycetes genomes: A test case for predicting lifestyles and emergence of pathogens.</title>
        <authorList>
            <person name="Haridas S."/>
            <person name="Albert R."/>
            <person name="Binder M."/>
            <person name="Bloem J."/>
            <person name="LaButti K."/>
            <person name="Salamov A."/>
            <person name="Andreopoulos B."/>
            <person name="Baker S."/>
            <person name="Barry K."/>
            <person name="Bills G."/>
            <person name="Bluhm B."/>
            <person name="Cannon C."/>
            <person name="Castanera R."/>
            <person name="Culley D."/>
            <person name="Daum C."/>
            <person name="Ezra D."/>
            <person name="Gonzalez J."/>
            <person name="Henrissat B."/>
            <person name="Kuo A."/>
            <person name="Liang C."/>
            <person name="Lipzen A."/>
            <person name="Lutzoni F."/>
            <person name="Magnuson J."/>
            <person name="Mondo S."/>
            <person name="Nolan M."/>
            <person name="Ohm R."/>
            <person name="Pangilinan J."/>
            <person name="Park H.-J."/>
            <person name="Ramirez L."/>
            <person name="Alfaro M."/>
            <person name="Sun H."/>
            <person name="Tritt A."/>
            <person name="Yoshinaga Y."/>
            <person name="Zwiers L.-H."/>
            <person name="Turgeon B."/>
            <person name="Goodwin S."/>
            <person name="Spatafora J."/>
            <person name="Crous P."/>
            <person name="Grigoriev I."/>
        </authorList>
    </citation>
    <scope>NUCLEOTIDE SEQUENCE [LARGE SCALE GENOMIC DNA]</scope>
    <source>
        <strain evidence="2">CBS 304.66</strain>
    </source>
</reference>
<dbReference type="AlphaFoldDB" id="A0A9P4K5Z3"/>
<dbReference type="Gene3D" id="3.30.70.100">
    <property type="match status" value="1"/>
</dbReference>
<keyword evidence="2" id="KW-1185">Reference proteome</keyword>
<organism evidence="1 2">
    <name type="scientific">Lojkania enalia</name>
    <dbReference type="NCBI Taxonomy" id="147567"/>
    <lineage>
        <taxon>Eukaryota</taxon>
        <taxon>Fungi</taxon>
        <taxon>Dikarya</taxon>
        <taxon>Ascomycota</taxon>
        <taxon>Pezizomycotina</taxon>
        <taxon>Dothideomycetes</taxon>
        <taxon>Pleosporomycetidae</taxon>
        <taxon>Pleosporales</taxon>
        <taxon>Pleosporales incertae sedis</taxon>
        <taxon>Lojkania</taxon>
    </lineage>
</organism>
<name>A0A9P4K5Z3_9PLEO</name>
<evidence type="ECO:0000313" key="2">
    <source>
        <dbReference type="Proteomes" id="UP000800093"/>
    </source>
</evidence>
<protein>
    <recommendedName>
        <fullName evidence="3">ABM domain-containing protein</fullName>
    </recommendedName>
</protein>
<feature type="non-terminal residue" evidence="1">
    <location>
        <position position="216"/>
    </location>
</feature>
<dbReference type="Proteomes" id="UP000800093">
    <property type="component" value="Unassembled WGS sequence"/>
</dbReference>
<evidence type="ECO:0000313" key="1">
    <source>
        <dbReference type="EMBL" id="KAF2261558.1"/>
    </source>
</evidence>
<gene>
    <name evidence="1" type="ORF">CC78DRAFT_535571</name>
</gene>
<dbReference type="OrthoDB" id="3830579at2759"/>
<dbReference type="EMBL" id="ML986655">
    <property type="protein sequence ID" value="KAF2261558.1"/>
    <property type="molecule type" value="Genomic_DNA"/>
</dbReference>
<accession>A0A9P4K5Z3</accession>
<sequence>MLITQIVHFGREPSSDGQTTRAAINDTILKAAKALEGAKQPQQFVLGTRLHEENAIQIMSEWNAVHDFADFKATAEFGSFMGSMRNSFGEPQSIFHVALDRSAFGRDGPATANVVEFVLCYFPASRTTPEFQKQIEEDFFRFDDIFKKDARGNGTLTLGWVLEEQEHENIKGEKAKCFFVARGWETMRHFEESVKTDAYKEAIPLLFAWNTPFKMV</sequence>
<proteinExistence type="predicted"/>